<reference evidence="1 2" key="2">
    <citation type="submission" date="2008-08" db="EMBL/GenBank/DDBJ databases">
        <authorList>
            <person name="Fulton L."/>
            <person name="Clifton S."/>
            <person name="Fulton B."/>
            <person name="Xu J."/>
            <person name="Minx P."/>
            <person name="Pepin K.H."/>
            <person name="Johnson M."/>
            <person name="Thiruvilangam P."/>
            <person name="Bhonagiri V."/>
            <person name="Nash W.E."/>
            <person name="Mardis E.R."/>
            <person name="Wilson R.K."/>
        </authorList>
    </citation>
    <scope>NUCLEOTIDE SEQUENCE [LARGE SCALE GENOMIC DNA]</scope>
    <source>
        <strain evidence="2">DSM 17135 / JCM 12973 / M2</strain>
    </source>
</reference>
<dbReference type="EMBL" id="ABQC02000012">
    <property type="protein sequence ID" value="EDY96591.1"/>
    <property type="molecule type" value="Genomic_DNA"/>
</dbReference>
<dbReference type="Proteomes" id="UP000003452">
    <property type="component" value="Unassembled WGS sequence"/>
</dbReference>
<reference evidence="1 2" key="1">
    <citation type="submission" date="2008-08" db="EMBL/GenBank/DDBJ databases">
        <title>Draft genome sequence of Bacteroides plebeius (DSM 17135).</title>
        <authorList>
            <person name="Sudarsanam P."/>
            <person name="Ley R."/>
            <person name="Guruge J."/>
            <person name="Turnbaugh P.J."/>
            <person name="Mahowald M."/>
            <person name="Liep D."/>
            <person name="Gordon J."/>
        </authorList>
    </citation>
    <scope>NUCLEOTIDE SEQUENCE [LARGE SCALE GENOMIC DNA]</scope>
    <source>
        <strain evidence="2">DSM 17135 / JCM 12973 / M2</strain>
    </source>
</reference>
<name>B5CWE4_PHOPM</name>
<dbReference type="AlphaFoldDB" id="B5CWE4"/>
<evidence type="ECO:0000313" key="1">
    <source>
        <dbReference type="EMBL" id="EDY96591.1"/>
    </source>
</evidence>
<dbReference type="HOGENOM" id="CLU_2876522_0_0_10"/>
<protein>
    <submittedName>
        <fullName evidence="1">Uncharacterized protein</fullName>
    </submittedName>
</protein>
<sequence length="63" mass="7267">MPDGIQILGLYTHVTDFGKRQTELALHIQQKLNHIPQTRKSSLPIFPPRFARNFVALQTILKK</sequence>
<organism evidence="1 2">
    <name type="scientific">Phocaeicola plebeius (strain DSM 17135 / JCM 12973 / CCUG 54634 / M2)</name>
    <name type="common">Bacteroides plebeius</name>
    <dbReference type="NCBI Taxonomy" id="484018"/>
    <lineage>
        <taxon>Bacteria</taxon>
        <taxon>Pseudomonadati</taxon>
        <taxon>Bacteroidota</taxon>
        <taxon>Bacteroidia</taxon>
        <taxon>Bacteroidales</taxon>
        <taxon>Bacteroidaceae</taxon>
        <taxon>Phocaeicola</taxon>
    </lineage>
</organism>
<proteinExistence type="predicted"/>
<accession>B5CWE4</accession>
<gene>
    <name evidence="1" type="ORF">BACPLE_01034</name>
</gene>
<evidence type="ECO:0000313" key="2">
    <source>
        <dbReference type="Proteomes" id="UP000003452"/>
    </source>
</evidence>
<comment type="caution">
    <text evidence="1">The sequence shown here is derived from an EMBL/GenBank/DDBJ whole genome shotgun (WGS) entry which is preliminary data.</text>
</comment>